<dbReference type="FunFam" id="3.30.310.50:FF:000002">
    <property type="entry name" value="Phosphoglucomutase 5"/>
    <property type="match status" value="1"/>
</dbReference>
<feature type="domain" description="Alpha-D-phosphohexomutase alpha/beta/alpha" evidence="13">
    <location>
        <begin position="347"/>
        <end position="445"/>
    </location>
</feature>
<sequence>MLRGSSLLLLLASAAANSMLYPHARQDAFTHVTTKPTTPYSGQKPGTSGLRKKTRDFMQKDYLANFVQSVFNTLVDQKVPVEKGTLVISGDGRYFNKEAIQIIAKIAVAAGVDRLWIGQNGLLSTPAAIGAFILSASHNPGGIDEDFGIKFNGMNGAPAPEQVTNSIFEKTKQISELKMADDLPEIDISKIGKTKYDSPDGKKHLEVEVFDSTEDHVNLLKKCFDFDKIKQFVSRKDFSMCYDALHGVQGPYAKKVFCDTFGLPSSILLNCEPKEDFGGPNSPSHGHADPNLANARELCDRMGVGKDGMPIEGHKGDIPAFGAAADGDADRNMILGSKVFVSPSDSLAIIADNIECIPFFQKSGLKAAARSMPTSRALDLVCESKKIPCFETPTGWKFFGNLMDCEQYQPFLCGEESFGTGSNHIREKDGMWAVLAWLQILASKNPDQALRSKPLVTVEDIVRAHWSKYGRNYYVRYDYEGVELAQAENMMKYMSDMAGKWPADAFNGMEIETADVFKYNDPVDKSVSDNQGIRFIFKNGSRIVFRVSGTGVVGATIRLYLEKYEGPSGNLNAHPLETVKPIAELALKLSKLEEFTGRKAPSVMT</sequence>
<evidence type="ECO:0000256" key="6">
    <source>
        <dbReference type="ARBA" id="ARBA00022723"/>
    </source>
</evidence>
<name>L1JH81_GUITC</name>
<keyword evidence="5" id="KW-0597">Phosphoprotein</keyword>
<evidence type="ECO:0000256" key="7">
    <source>
        <dbReference type="ARBA" id="ARBA00022842"/>
    </source>
</evidence>
<evidence type="ECO:0000256" key="10">
    <source>
        <dbReference type="SAM" id="SignalP"/>
    </source>
</evidence>
<evidence type="ECO:0000259" key="13">
    <source>
        <dbReference type="Pfam" id="PF02880"/>
    </source>
</evidence>
<dbReference type="AlphaFoldDB" id="L1JH81"/>
<dbReference type="PaxDb" id="55529-EKX47841"/>
<dbReference type="Pfam" id="PF24947">
    <property type="entry name" value="PGM1_C_vert_fung"/>
    <property type="match status" value="1"/>
</dbReference>
<evidence type="ECO:0000259" key="11">
    <source>
        <dbReference type="Pfam" id="PF02878"/>
    </source>
</evidence>
<dbReference type="Pfam" id="PF02878">
    <property type="entry name" value="PGM_PMM_I"/>
    <property type="match status" value="1"/>
</dbReference>
<feature type="domain" description="Alpha-D-phosphohexomutase alpha/beta/alpha" evidence="12">
    <location>
        <begin position="218"/>
        <end position="335"/>
    </location>
</feature>
<dbReference type="InterPro" id="IPR045244">
    <property type="entry name" value="PGM"/>
</dbReference>
<keyword evidence="8" id="KW-0413">Isomerase</keyword>
<dbReference type="FunFam" id="3.40.120.10:FF:000004">
    <property type="entry name" value="Phosphoglucomutase 5"/>
    <property type="match status" value="1"/>
</dbReference>
<dbReference type="SUPFAM" id="SSF53738">
    <property type="entry name" value="Phosphoglucomutase, first 3 domains"/>
    <property type="match status" value="3"/>
</dbReference>
<dbReference type="Gene3D" id="3.30.310.50">
    <property type="entry name" value="Alpha-D-phosphohexomutase, C-terminal domain"/>
    <property type="match status" value="1"/>
</dbReference>
<evidence type="ECO:0000256" key="8">
    <source>
        <dbReference type="ARBA" id="ARBA00023235"/>
    </source>
</evidence>
<dbReference type="GO" id="GO:0000287">
    <property type="term" value="F:magnesium ion binding"/>
    <property type="evidence" value="ECO:0007669"/>
    <property type="project" value="InterPro"/>
</dbReference>
<dbReference type="PANTHER" id="PTHR22573:SF2">
    <property type="entry name" value="PHOSPHOGLUCOMUTASE"/>
    <property type="match status" value="1"/>
</dbReference>
<dbReference type="NCBIfam" id="NF005737">
    <property type="entry name" value="PRK07564.1-1"/>
    <property type="match status" value="1"/>
</dbReference>
<dbReference type="InterPro" id="IPR005846">
    <property type="entry name" value="A-D-PHexomutase_a/b/a-III"/>
</dbReference>
<dbReference type="GO" id="GO:0004614">
    <property type="term" value="F:phosphoglucomutase activity"/>
    <property type="evidence" value="ECO:0007669"/>
    <property type="project" value="UniProtKB-EC"/>
</dbReference>
<dbReference type="SUPFAM" id="SSF55957">
    <property type="entry name" value="Phosphoglucomutase, C-terminal domain"/>
    <property type="match status" value="1"/>
</dbReference>
<comment type="similarity">
    <text evidence="3">Belongs to the phosphohexose mutase family.</text>
</comment>
<feature type="signal peptide" evidence="10">
    <location>
        <begin position="1"/>
        <end position="16"/>
    </location>
</feature>
<dbReference type="STRING" id="905079.L1JH81"/>
<evidence type="ECO:0000313" key="16">
    <source>
        <dbReference type="Proteomes" id="UP000011087"/>
    </source>
</evidence>
<evidence type="ECO:0000256" key="5">
    <source>
        <dbReference type="ARBA" id="ARBA00022553"/>
    </source>
</evidence>
<evidence type="ECO:0000259" key="12">
    <source>
        <dbReference type="Pfam" id="PF02879"/>
    </source>
</evidence>
<dbReference type="InterPro" id="IPR036900">
    <property type="entry name" value="A-D-PHexomutase_C_sf"/>
</dbReference>
<dbReference type="eggNOG" id="KOG0625">
    <property type="taxonomic scope" value="Eukaryota"/>
</dbReference>
<dbReference type="KEGG" id="gtt:GUITHDRAFT_159531"/>
<evidence type="ECO:0000256" key="3">
    <source>
        <dbReference type="ARBA" id="ARBA00010231"/>
    </source>
</evidence>
<dbReference type="InterPro" id="IPR005845">
    <property type="entry name" value="A-D-PHexomutase_a/b/a-II"/>
</dbReference>
<comment type="catalytic activity">
    <reaction evidence="1">
        <text>alpha-D-glucose 1-phosphate = alpha-D-glucose 6-phosphate</text>
        <dbReference type="Rhea" id="RHEA:23536"/>
        <dbReference type="ChEBI" id="CHEBI:58225"/>
        <dbReference type="ChEBI" id="CHEBI:58601"/>
        <dbReference type="EC" id="5.4.2.2"/>
    </reaction>
</comment>
<dbReference type="Pfam" id="PF02879">
    <property type="entry name" value="PGM_PMM_II"/>
    <property type="match status" value="1"/>
</dbReference>
<keyword evidence="7" id="KW-0460">Magnesium</keyword>
<comment type="cofactor">
    <cofactor evidence="2">
        <name>Mg(2+)</name>
        <dbReference type="ChEBI" id="CHEBI:18420"/>
    </cofactor>
</comment>
<proteinExistence type="inferred from homology"/>
<dbReference type="PRINTS" id="PR00509">
    <property type="entry name" value="PGMPMM"/>
</dbReference>
<dbReference type="HOGENOM" id="CLU_009330_0_1_1"/>
<dbReference type="RefSeq" id="XP_005834821.1">
    <property type="nucleotide sequence ID" value="XM_005834764.1"/>
</dbReference>
<accession>L1JH81</accession>
<feature type="compositionally biased region" description="Polar residues" evidence="9">
    <location>
        <begin position="32"/>
        <end position="46"/>
    </location>
</feature>
<dbReference type="Gene3D" id="3.40.120.10">
    <property type="entry name" value="Alpha-D-Glucose-1,6-Bisphosphate, subunit A, domain 3"/>
    <property type="match status" value="3"/>
</dbReference>
<dbReference type="OrthoDB" id="2291at2759"/>
<organism evidence="14">
    <name type="scientific">Guillardia theta (strain CCMP2712)</name>
    <name type="common">Cryptophyte</name>
    <dbReference type="NCBI Taxonomy" id="905079"/>
    <lineage>
        <taxon>Eukaryota</taxon>
        <taxon>Cryptophyceae</taxon>
        <taxon>Pyrenomonadales</taxon>
        <taxon>Geminigeraceae</taxon>
        <taxon>Guillardia</taxon>
    </lineage>
</organism>
<dbReference type="EC" id="5.4.2.2" evidence="4"/>
<reference evidence="14 16" key="1">
    <citation type="journal article" date="2012" name="Nature">
        <title>Algal genomes reveal evolutionary mosaicism and the fate of nucleomorphs.</title>
        <authorList>
            <consortium name="DOE Joint Genome Institute"/>
            <person name="Curtis B.A."/>
            <person name="Tanifuji G."/>
            <person name="Burki F."/>
            <person name="Gruber A."/>
            <person name="Irimia M."/>
            <person name="Maruyama S."/>
            <person name="Arias M.C."/>
            <person name="Ball S.G."/>
            <person name="Gile G.H."/>
            <person name="Hirakawa Y."/>
            <person name="Hopkins J.F."/>
            <person name="Kuo A."/>
            <person name="Rensing S.A."/>
            <person name="Schmutz J."/>
            <person name="Symeonidi A."/>
            <person name="Elias M."/>
            <person name="Eveleigh R.J."/>
            <person name="Herman E.K."/>
            <person name="Klute M.J."/>
            <person name="Nakayama T."/>
            <person name="Obornik M."/>
            <person name="Reyes-Prieto A."/>
            <person name="Armbrust E.V."/>
            <person name="Aves S.J."/>
            <person name="Beiko R.G."/>
            <person name="Coutinho P."/>
            <person name="Dacks J.B."/>
            <person name="Durnford D.G."/>
            <person name="Fast N.M."/>
            <person name="Green B.R."/>
            <person name="Grisdale C.J."/>
            <person name="Hempel F."/>
            <person name="Henrissat B."/>
            <person name="Hoppner M.P."/>
            <person name="Ishida K."/>
            <person name="Kim E."/>
            <person name="Koreny L."/>
            <person name="Kroth P.G."/>
            <person name="Liu Y."/>
            <person name="Malik S.B."/>
            <person name="Maier U.G."/>
            <person name="McRose D."/>
            <person name="Mock T."/>
            <person name="Neilson J.A."/>
            <person name="Onodera N.T."/>
            <person name="Poole A.M."/>
            <person name="Pritham E.J."/>
            <person name="Richards T.A."/>
            <person name="Rocap G."/>
            <person name="Roy S.W."/>
            <person name="Sarai C."/>
            <person name="Schaack S."/>
            <person name="Shirato S."/>
            <person name="Slamovits C.H."/>
            <person name="Spencer D.F."/>
            <person name="Suzuki S."/>
            <person name="Worden A.Z."/>
            <person name="Zauner S."/>
            <person name="Barry K."/>
            <person name="Bell C."/>
            <person name="Bharti A.K."/>
            <person name="Crow J.A."/>
            <person name="Grimwood J."/>
            <person name="Kramer R."/>
            <person name="Lindquist E."/>
            <person name="Lucas S."/>
            <person name="Salamov A."/>
            <person name="McFadden G.I."/>
            <person name="Lane C.E."/>
            <person name="Keeling P.J."/>
            <person name="Gray M.W."/>
            <person name="Grigoriev I.V."/>
            <person name="Archibald J.M."/>
        </authorList>
    </citation>
    <scope>NUCLEOTIDE SEQUENCE</scope>
    <source>
        <strain evidence="14 16">CCMP2712</strain>
    </source>
</reference>
<dbReference type="PANTHER" id="PTHR22573">
    <property type="entry name" value="PHOSPHOHEXOMUTASE FAMILY MEMBER"/>
    <property type="match status" value="1"/>
</dbReference>
<dbReference type="GO" id="GO:0005975">
    <property type="term" value="P:carbohydrate metabolic process"/>
    <property type="evidence" value="ECO:0007669"/>
    <property type="project" value="InterPro"/>
</dbReference>
<dbReference type="InterPro" id="IPR005841">
    <property type="entry name" value="Alpha-D-phosphohexomutase_SF"/>
</dbReference>
<feature type="domain" description="Alpha-D-phosphohexomutase alpha/beta/alpha" evidence="11">
    <location>
        <begin position="43"/>
        <end position="176"/>
    </location>
</feature>
<dbReference type="PROSITE" id="PS00710">
    <property type="entry name" value="PGM_PMM"/>
    <property type="match status" value="1"/>
</dbReference>
<dbReference type="EMBL" id="JH992988">
    <property type="protein sequence ID" value="EKX47841.1"/>
    <property type="molecule type" value="Genomic_DNA"/>
</dbReference>
<evidence type="ECO:0000256" key="4">
    <source>
        <dbReference type="ARBA" id="ARBA00012728"/>
    </source>
</evidence>
<gene>
    <name evidence="14" type="ORF">GUITHDRAFT_159531</name>
</gene>
<evidence type="ECO:0000256" key="2">
    <source>
        <dbReference type="ARBA" id="ARBA00001946"/>
    </source>
</evidence>
<protein>
    <recommendedName>
        <fullName evidence="4">phosphoglucomutase (alpha-D-glucose-1,6-bisphosphate-dependent)</fullName>
        <ecNumber evidence="4">5.4.2.2</ecNumber>
    </recommendedName>
</protein>
<feature type="region of interest" description="Disordered" evidence="9">
    <location>
        <begin position="32"/>
        <end position="51"/>
    </location>
</feature>
<dbReference type="Proteomes" id="UP000011087">
    <property type="component" value="Unassembled WGS sequence"/>
</dbReference>
<dbReference type="GeneID" id="17304474"/>
<evidence type="ECO:0000256" key="9">
    <source>
        <dbReference type="SAM" id="MobiDB-lite"/>
    </source>
</evidence>
<keyword evidence="10" id="KW-0732">Signal</keyword>
<dbReference type="EnsemblProtists" id="EKX47841">
    <property type="protein sequence ID" value="EKX47841"/>
    <property type="gene ID" value="GUITHDRAFT_159531"/>
</dbReference>
<dbReference type="InterPro" id="IPR005844">
    <property type="entry name" value="A-D-PHexomutase_a/b/a-I"/>
</dbReference>
<evidence type="ECO:0000313" key="14">
    <source>
        <dbReference type="EMBL" id="EKX47841.1"/>
    </source>
</evidence>
<reference evidence="15" key="3">
    <citation type="submission" date="2015-06" db="UniProtKB">
        <authorList>
            <consortium name="EnsemblProtists"/>
        </authorList>
    </citation>
    <scope>IDENTIFICATION</scope>
</reference>
<evidence type="ECO:0000313" key="15">
    <source>
        <dbReference type="EnsemblProtists" id="EKX47841"/>
    </source>
</evidence>
<feature type="chain" id="PRO_5008771314" description="phosphoglucomutase (alpha-D-glucose-1,6-bisphosphate-dependent)" evidence="10">
    <location>
        <begin position="17"/>
        <end position="605"/>
    </location>
</feature>
<dbReference type="GO" id="GO:0005829">
    <property type="term" value="C:cytosol"/>
    <property type="evidence" value="ECO:0007669"/>
    <property type="project" value="TreeGrafter"/>
</dbReference>
<dbReference type="InterPro" id="IPR016066">
    <property type="entry name" value="A-D-PHexomutase_CS"/>
</dbReference>
<evidence type="ECO:0000256" key="1">
    <source>
        <dbReference type="ARBA" id="ARBA00000443"/>
    </source>
</evidence>
<reference evidence="16" key="2">
    <citation type="submission" date="2012-11" db="EMBL/GenBank/DDBJ databases">
        <authorList>
            <person name="Kuo A."/>
            <person name="Curtis B.A."/>
            <person name="Tanifuji G."/>
            <person name="Burki F."/>
            <person name="Gruber A."/>
            <person name="Irimia M."/>
            <person name="Maruyama S."/>
            <person name="Arias M.C."/>
            <person name="Ball S.G."/>
            <person name="Gile G.H."/>
            <person name="Hirakawa Y."/>
            <person name="Hopkins J.F."/>
            <person name="Rensing S.A."/>
            <person name="Schmutz J."/>
            <person name="Symeonidi A."/>
            <person name="Elias M."/>
            <person name="Eveleigh R.J."/>
            <person name="Herman E.K."/>
            <person name="Klute M.J."/>
            <person name="Nakayama T."/>
            <person name="Obornik M."/>
            <person name="Reyes-Prieto A."/>
            <person name="Armbrust E.V."/>
            <person name="Aves S.J."/>
            <person name="Beiko R.G."/>
            <person name="Coutinho P."/>
            <person name="Dacks J.B."/>
            <person name="Durnford D.G."/>
            <person name="Fast N.M."/>
            <person name="Green B.R."/>
            <person name="Grisdale C."/>
            <person name="Hempe F."/>
            <person name="Henrissat B."/>
            <person name="Hoppner M.P."/>
            <person name="Ishida K.-I."/>
            <person name="Kim E."/>
            <person name="Koreny L."/>
            <person name="Kroth P.G."/>
            <person name="Liu Y."/>
            <person name="Malik S.-B."/>
            <person name="Maier U.G."/>
            <person name="McRose D."/>
            <person name="Mock T."/>
            <person name="Neilson J.A."/>
            <person name="Onodera N.T."/>
            <person name="Poole A.M."/>
            <person name="Pritham E.J."/>
            <person name="Richards T.A."/>
            <person name="Rocap G."/>
            <person name="Roy S.W."/>
            <person name="Sarai C."/>
            <person name="Schaack S."/>
            <person name="Shirato S."/>
            <person name="Slamovits C.H."/>
            <person name="Spencer D.F."/>
            <person name="Suzuki S."/>
            <person name="Worden A.Z."/>
            <person name="Zauner S."/>
            <person name="Barry K."/>
            <person name="Bell C."/>
            <person name="Bharti A.K."/>
            <person name="Crow J.A."/>
            <person name="Grimwood J."/>
            <person name="Kramer R."/>
            <person name="Lindquist E."/>
            <person name="Lucas S."/>
            <person name="Salamov A."/>
            <person name="McFadden G.I."/>
            <person name="Lane C.E."/>
            <person name="Keeling P.J."/>
            <person name="Gray M.W."/>
            <person name="Grigoriev I.V."/>
            <person name="Archibald J.M."/>
        </authorList>
    </citation>
    <scope>NUCLEOTIDE SEQUENCE</scope>
    <source>
        <strain evidence="16">CCMP2712</strain>
    </source>
</reference>
<dbReference type="Pfam" id="PF02880">
    <property type="entry name" value="PGM_PMM_III"/>
    <property type="match status" value="1"/>
</dbReference>
<keyword evidence="16" id="KW-1185">Reference proteome</keyword>
<keyword evidence="6" id="KW-0479">Metal-binding</keyword>
<dbReference type="InterPro" id="IPR016055">
    <property type="entry name" value="A-D-PHexomutase_a/b/a-I/II/III"/>
</dbReference>
<dbReference type="OMA" id="DGMHGAG"/>